<dbReference type="InterPro" id="IPR016159">
    <property type="entry name" value="Cullin_repeat-like_dom_sf"/>
</dbReference>
<dbReference type="InterPro" id="IPR001373">
    <property type="entry name" value="Cullin_N"/>
</dbReference>
<evidence type="ECO:0000256" key="2">
    <source>
        <dbReference type="PROSITE-ProRule" id="PRU00330"/>
    </source>
</evidence>
<evidence type="ECO:0000256" key="3">
    <source>
        <dbReference type="RuleBase" id="RU003829"/>
    </source>
</evidence>
<sequence>MIPRREEQSNRTYEPSSVLAGLREEDEAANTMDPIVQDAMDKFFQQYLLRNESGYRDHSNDLVELNKKIYVVVRNRGSESDKAQRWFLAQLKKYYVMLDNYHMRERSGYELVDGLYTVVQEAGSFQECLDVMFNYVIGSAYNSYSKNKSSADDSVETMSALYQTVHVKYQDDVIKFIQQEVTRLRSGDADVDVQKIINAFKAYKRLLSEKPAAPRPREVSGQMTKTADNTQFIKLFGVPLMEEAKGFWIRTGKELREKLTVPDYVETVFDRVAAERRLLSHESKVFESLEAEMLFSCMSGLVDAHTDFLLESGDRSLRSVLSVVLKDATAVTTVAKITNLAVTADRIAREASETNPDVIVGRTSILGEIQASVVASFKKSVEELAEKYIAKFIAVDKPDRERALKEFCRGLVTVVLPPFNQIIKGGLDRAVFHDALSVFVKADPRHFFTNEDGDFILPLYLAKYVHLLLQKTKDVVEIEKVAEHVVDALIAIHDRDQFIVNHKRNLADRLLDGGNLEVENAMLKAIGEQDKYFDMERIHDMRQMIADISKHSTRRTTTAVDGVEFTPLLIQQQHWAIEPAKSFPYPAALQGCADHLVAQEMAKNDKVEVRFLPDKGAVHIQFEPEPDAESKRVYSVSMTPLQYAVFMHVLEAPGPVPVSSVIGLVSSIPREVIAAHLFQLFTPKKVKDRTGKKVFRLSTLLKITSPVTDDDIIDLSRRCDALLSVNTKFKSTSVKVQIGVQPIKITRQAERDAVEATGLERELSIDSAIVRIMKGHRQMRHHDLLLKISDEVKRFFNPQPRDMKQRIEHLIEHEYLERSADDQELYIYKP</sequence>
<dbReference type="SUPFAM" id="SSF75632">
    <property type="entry name" value="Cullin homology domain"/>
    <property type="match status" value="1"/>
</dbReference>
<dbReference type="OrthoDB" id="27073at2759"/>
<dbReference type="Gene3D" id="1.20.1310.10">
    <property type="entry name" value="Cullin Repeats"/>
    <property type="match status" value="1"/>
</dbReference>
<dbReference type="InterPro" id="IPR019559">
    <property type="entry name" value="Cullin_neddylation_domain"/>
</dbReference>
<dbReference type="Pfam" id="PF10557">
    <property type="entry name" value="Cullin_Nedd8"/>
    <property type="match status" value="1"/>
</dbReference>
<dbReference type="Gene3D" id="1.10.10.10">
    <property type="entry name" value="Winged helix-like DNA-binding domain superfamily/Winged helix DNA-binding domain"/>
    <property type="match status" value="1"/>
</dbReference>
<accession>A0A8J6BAB7</accession>
<dbReference type="SUPFAM" id="SSF46785">
    <property type="entry name" value="Winged helix' DNA-binding domain"/>
    <property type="match status" value="1"/>
</dbReference>
<dbReference type="InterPro" id="IPR036388">
    <property type="entry name" value="WH-like_DNA-bd_sf"/>
</dbReference>
<gene>
    <name evidence="5" type="ORF">J8273_1577</name>
</gene>
<comment type="similarity">
    <text evidence="1 2 3">Belongs to the cullin family.</text>
</comment>
<evidence type="ECO:0000313" key="6">
    <source>
        <dbReference type="Proteomes" id="UP000717585"/>
    </source>
</evidence>
<reference evidence="5" key="1">
    <citation type="submission" date="2021-05" db="EMBL/GenBank/DDBJ databases">
        <title>A free-living protist that lacks canonical eukaryotic 1 DNA replication and segregation systems.</title>
        <authorList>
            <person name="Salas-Leiva D.E."/>
            <person name="Tromer E.C."/>
            <person name="Curtis B.A."/>
            <person name="Jerlstrom-Hultqvist J."/>
            <person name="Kolisko M."/>
            <person name="Yi Z."/>
            <person name="Salas-Leiva J.S."/>
            <person name="Gallot-Lavallee L."/>
            <person name="Kops G.J.P.L."/>
            <person name="Archibald J.M."/>
            <person name="Simpson A.G.B."/>
            <person name="Roger A.J."/>
        </authorList>
    </citation>
    <scope>NUCLEOTIDE SEQUENCE</scope>
    <source>
        <strain evidence="5">BICM</strain>
    </source>
</reference>
<keyword evidence="6" id="KW-1185">Reference proteome</keyword>
<dbReference type="InterPro" id="IPR036317">
    <property type="entry name" value="Cullin_homology_sf"/>
</dbReference>
<dbReference type="InterPro" id="IPR016158">
    <property type="entry name" value="Cullin_homology"/>
</dbReference>
<dbReference type="Proteomes" id="UP000717585">
    <property type="component" value="Unassembled WGS sequence"/>
</dbReference>
<dbReference type="AlphaFoldDB" id="A0A8J6BAB7"/>
<feature type="domain" description="Cullin family profile" evidence="4">
    <location>
        <begin position="456"/>
        <end position="681"/>
    </location>
</feature>
<evidence type="ECO:0000313" key="5">
    <source>
        <dbReference type="EMBL" id="KAG9396569.1"/>
    </source>
</evidence>
<dbReference type="SMART" id="SM00884">
    <property type="entry name" value="Cullin_Nedd8"/>
    <property type="match status" value="1"/>
</dbReference>
<dbReference type="InterPro" id="IPR045093">
    <property type="entry name" value="Cullin"/>
</dbReference>
<protein>
    <submittedName>
        <fullName evidence="5">Cullin protein neddylation domain</fullName>
    </submittedName>
</protein>
<dbReference type="PANTHER" id="PTHR11932">
    <property type="entry name" value="CULLIN"/>
    <property type="match status" value="1"/>
</dbReference>
<dbReference type="GO" id="GO:0031625">
    <property type="term" value="F:ubiquitin protein ligase binding"/>
    <property type="evidence" value="ECO:0007669"/>
    <property type="project" value="InterPro"/>
</dbReference>
<dbReference type="InterPro" id="IPR036390">
    <property type="entry name" value="WH_DNA-bd_sf"/>
</dbReference>
<evidence type="ECO:0000259" key="4">
    <source>
        <dbReference type="PROSITE" id="PS50069"/>
    </source>
</evidence>
<dbReference type="PROSITE" id="PS50069">
    <property type="entry name" value="CULLIN_2"/>
    <property type="match status" value="1"/>
</dbReference>
<evidence type="ECO:0000256" key="1">
    <source>
        <dbReference type="ARBA" id="ARBA00006019"/>
    </source>
</evidence>
<proteinExistence type="inferred from homology"/>
<dbReference type="SUPFAM" id="SSF74788">
    <property type="entry name" value="Cullin repeat-like"/>
    <property type="match status" value="1"/>
</dbReference>
<dbReference type="EMBL" id="JAHDYR010000005">
    <property type="protein sequence ID" value="KAG9396569.1"/>
    <property type="molecule type" value="Genomic_DNA"/>
</dbReference>
<organism evidence="5 6">
    <name type="scientific">Carpediemonas membranifera</name>
    <dbReference type="NCBI Taxonomy" id="201153"/>
    <lineage>
        <taxon>Eukaryota</taxon>
        <taxon>Metamonada</taxon>
        <taxon>Carpediemonas-like organisms</taxon>
        <taxon>Carpediemonas</taxon>
    </lineage>
</organism>
<dbReference type="Pfam" id="PF00888">
    <property type="entry name" value="Cullin"/>
    <property type="match status" value="1"/>
</dbReference>
<dbReference type="GO" id="GO:0006511">
    <property type="term" value="P:ubiquitin-dependent protein catabolic process"/>
    <property type="evidence" value="ECO:0007669"/>
    <property type="project" value="InterPro"/>
</dbReference>
<comment type="caution">
    <text evidence="5">The sequence shown here is derived from an EMBL/GenBank/DDBJ whole genome shotgun (WGS) entry which is preliminary data.</text>
</comment>
<name>A0A8J6BAB7_9EUKA</name>